<keyword evidence="2" id="KW-1185">Reference proteome</keyword>
<comment type="caution">
    <text evidence="1">The sequence shown here is derived from an EMBL/GenBank/DDBJ whole genome shotgun (WGS) entry which is preliminary data.</text>
</comment>
<accession>A0A1C3EKC4</accession>
<gene>
    <name evidence="1" type="ORF">A6X21_18290</name>
</gene>
<sequence length="69" mass="7810">MLRAADVAGDFVPRVKRLCLPPGRWTLMNSVERARKSRRLIPDAFALVKLIDQGANEDIRPLPPDRTKT</sequence>
<dbReference type="Proteomes" id="UP000094828">
    <property type="component" value="Unassembled WGS sequence"/>
</dbReference>
<dbReference type="AlphaFoldDB" id="A0A1C3EKC4"/>
<protein>
    <submittedName>
        <fullName evidence="1">Uncharacterized protein</fullName>
    </submittedName>
</protein>
<evidence type="ECO:0000313" key="1">
    <source>
        <dbReference type="EMBL" id="ODA33678.1"/>
    </source>
</evidence>
<name>A0A1C3EKC4_9PLAN</name>
<organism evidence="1 2">
    <name type="scientific">Planctopirus hydrillae</name>
    <dbReference type="NCBI Taxonomy" id="1841610"/>
    <lineage>
        <taxon>Bacteria</taxon>
        <taxon>Pseudomonadati</taxon>
        <taxon>Planctomycetota</taxon>
        <taxon>Planctomycetia</taxon>
        <taxon>Planctomycetales</taxon>
        <taxon>Planctomycetaceae</taxon>
        <taxon>Planctopirus</taxon>
    </lineage>
</organism>
<evidence type="ECO:0000313" key="2">
    <source>
        <dbReference type="Proteomes" id="UP000094828"/>
    </source>
</evidence>
<reference evidence="1 2" key="1">
    <citation type="submission" date="2016-05" db="EMBL/GenBank/DDBJ databases">
        <title>Genomic and physiological characterization of Planctopirus sp. isolated from fresh water lake.</title>
        <authorList>
            <person name="Subhash Y."/>
            <person name="Ramana C."/>
        </authorList>
    </citation>
    <scope>NUCLEOTIDE SEQUENCE [LARGE SCALE GENOMIC DNA]</scope>
    <source>
        <strain evidence="1 2">JC280</strain>
    </source>
</reference>
<proteinExistence type="predicted"/>
<dbReference type="EMBL" id="LYDR01000050">
    <property type="protein sequence ID" value="ODA33678.1"/>
    <property type="molecule type" value="Genomic_DNA"/>
</dbReference>